<dbReference type="Proteomes" id="UP000077315">
    <property type="component" value="Unassembled WGS sequence"/>
</dbReference>
<keyword evidence="2" id="KW-1185">Reference proteome</keyword>
<proteinExistence type="predicted"/>
<gene>
    <name evidence="1" type="ORF">PHYBLDRAFT_72698</name>
</gene>
<protein>
    <recommendedName>
        <fullName evidence="3">F-box domain-containing protein</fullName>
    </recommendedName>
</protein>
<dbReference type="VEuPathDB" id="FungiDB:PHYBLDRAFT_72698"/>
<reference evidence="2" key="1">
    <citation type="submission" date="2015-06" db="EMBL/GenBank/DDBJ databases">
        <title>Expansion of signal transduction pathways in fungi by whole-genome duplication.</title>
        <authorList>
            <consortium name="DOE Joint Genome Institute"/>
            <person name="Corrochano L.M."/>
            <person name="Kuo A."/>
            <person name="Marcet-Houben M."/>
            <person name="Polaino S."/>
            <person name="Salamov A."/>
            <person name="Villalobos J.M."/>
            <person name="Alvarez M.I."/>
            <person name="Avalos J."/>
            <person name="Benito E.P."/>
            <person name="Benoit I."/>
            <person name="Burger G."/>
            <person name="Camino L.P."/>
            <person name="Canovas D."/>
            <person name="Cerda-Olmedo E."/>
            <person name="Cheng J.-F."/>
            <person name="Dominguez A."/>
            <person name="Elias M."/>
            <person name="Eslava A.P."/>
            <person name="Glaser F."/>
            <person name="Grimwood J."/>
            <person name="Gutierrez G."/>
            <person name="Heitman J."/>
            <person name="Henrissat B."/>
            <person name="Iturriaga E.A."/>
            <person name="Lang B.F."/>
            <person name="Lavin J.L."/>
            <person name="Lee S."/>
            <person name="Li W."/>
            <person name="Lindquist E."/>
            <person name="Lopez-Garcia S."/>
            <person name="Luque E.M."/>
            <person name="Marcos A.T."/>
            <person name="Martin J."/>
            <person name="McCluskey K."/>
            <person name="Medina H.R."/>
            <person name="Miralles-Duran A."/>
            <person name="Miyazaki A."/>
            <person name="Munoz-Torres E."/>
            <person name="Oguiza J.A."/>
            <person name="Ohm R."/>
            <person name="Olmedo M."/>
            <person name="Orejas M."/>
            <person name="Ortiz-Castellanos L."/>
            <person name="Pisabarro A.G."/>
            <person name="Rodriguez-Romero J."/>
            <person name="Ruiz-Herrera J."/>
            <person name="Ruiz-Vazquez R."/>
            <person name="Sanz C."/>
            <person name="Schackwitz W."/>
            <person name="Schmutz J."/>
            <person name="Shahriari M."/>
            <person name="Shelest E."/>
            <person name="Silva-Franco F."/>
            <person name="Soanes D."/>
            <person name="Syed K."/>
            <person name="Tagua V.G."/>
            <person name="Talbot N.J."/>
            <person name="Thon M."/>
            <person name="De vries R.P."/>
            <person name="Wiebenga A."/>
            <person name="Yadav J.S."/>
            <person name="Braun E.L."/>
            <person name="Baker S."/>
            <person name="Garre V."/>
            <person name="Horwitz B."/>
            <person name="Torres-Martinez S."/>
            <person name="Idnurm A."/>
            <person name="Herrera-Estrella A."/>
            <person name="Gabaldon T."/>
            <person name="Grigoriev I.V."/>
        </authorList>
    </citation>
    <scope>NUCLEOTIDE SEQUENCE [LARGE SCALE GENOMIC DNA]</scope>
    <source>
        <strain evidence="2">NRRL 1555(-)</strain>
    </source>
</reference>
<dbReference type="GeneID" id="29003602"/>
<evidence type="ECO:0000313" key="1">
    <source>
        <dbReference type="EMBL" id="OAD71826.1"/>
    </source>
</evidence>
<dbReference type="AlphaFoldDB" id="A0A162PPY8"/>
<evidence type="ECO:0000313" key="2">
    <source>
        <dbReference type="Proteomes" id="UP000077315"/>
    </source>
</evidence>
<dbReference type="EMBL" id="KV440985">
    <property type="protein sequence ID" value="OAD71826.1"/>
    <property type="molecule type" value="Genomic_DNA"/>
</dbReference>
<evidence type="ECO:0008006" key="3">
    <source>
        <dbReference type="Google" id="ProtNLM"/>
    </source>
</evidence>
<name>A0A162PPY8_PHYB8</name>
<accession>A0A162PPY8</accession>
<organism evidence="1 2">
    <name type="scientific">Phycomyces blakesleeanus (strain ATCC 8743b / DSM 1359 / FGSC 10004 / NBRC 33097 / NRRL 1555)</name>
    <dbReference type="NCBI Taxonomy" id="763407"/>
    <lineage>
        <taxon>Eukaryota</taxon>
        <taxon>Fungi</taxon>
        <taxon>Fungi incertae sedis</taxon>
        <taxon>Mucoromycota</taxon>
        <taxon>Mucoromycotina</taxon>
        <taxon>Mucoromycetes</taxon>
        <taxon>Mucorales</taxon>
        <taxon>Phycomycetaceae</taxon>
        <taxon>Phycomyces</taxon>
    </lineage>
</organism>
<dbReference type="RefSeq" id="XP_018289866.1">
    <property type="nucleotide sequence ID" value="XM_018442696.1"/>
</dbReference>
<sequence>MATKLPPSVLTYMTTYVDECDHSKCALVYKQKTPYSEHSITIFLTDIESLHRCFPRLEYINMDFILQPIPKEEVETTRAVKPAYTTTKIVISSDYIDTLWILYFANKYPNLIKHVTIHFEDMSLEENGIGNWIKYFSESVNFLDIKCYSGLLTKAKLFVPCHNLTLLNIYRGGAVDMDNILDQYPILLSLYICGSKICSLKYPQPSQSQHSLETLEIKDI</sequence>
<dbReference type="InParanoid" id="A0A162PPY8"/>